<dbReference type="Pfam" id="PF07883">
    <property type="entry name" value="Cupin_2"/>
    <property type="match status" value="1"/>
</dbReference>
<dbReference type="EMBL" id="JBHSQJ010000002">
    <property type="protein sequence ID" value="MFC5905706.1"/>
    <property type="molecule type" value="Genomic_DNA"/>
</dbReference>
<gene>
    <name evidence="2" type="ORF">ACFP3V_00505</name>
</gene>
<dbReference type="InterPro" id="IPR013096">
    <property type="entry name" value="Cupin_2"/>
</dbReference>
<dbReference type="RefSeq" id="WP_380578409.1">
    <property type="nucleotide sequence ID" value="NZ_JBHSQJ010000002.1"/>
</dbReference>
<feature type="domain" description="Cupin type-2" evidence="1">
    <location>
        <begin position="46"/>
        <end position="101"/>
    </location>
</feature>
<name>A0ABW1FYA0_9ACTN</name>
<keyword evidence="3" id="KW-1185">Reference proteome</keyword>
<dbReference type="InterPro" id="IPR014710">
    <property type="entry name" value="RmlC-like_jellyroll"/>
</dbReference>
<protein>
    <submittedName>
        <fullName evidence="2">Cupin domain-containing protein</fullName>
    </submittedName>
</protein>
<evidence type="ECO:0000313" key="3">
    <source>
        <dbReference type="Proteomes" id="UP001596174"/>
    </source>
</evidence>
<evidence type="ECO:0000313" key="2">
    <source>
        <dbReference type="EMBL" id="MFC5905706.1"/>
    </source>
</evidence>
<dbReference type="SUPFAM" id="SSF51182">
    <property type="entry name" value="RmlC-like cupins"/>
    <property type="match status" value="1"/>
</dbReference>
<proteinExistence type="predicted"/>
<dbReference type="Proteomes" id="UP001596174">
    <property type="component" value="Unassembled WGS sequence"/>
</dbReference>
<comment type="caution">
    <text evidence="2">The sequence shown here is derived from an EMBL/GenBank/DDBJ whole genome shotgun (WGS) entry which is preliminary data.</text>
</comment>
<accession>A0ABW1FYA0</accession>
<dbReference type="InterPro" id="IPR011051">
    <property type="entry name" value="RmlC_Cupin_sf"/>
</dbReference>
<evidence type="ECO:0000259" key="1">
    <source>
        <dbReference type="Pfam" id="PF07883"/>
    </source>
</evidence>
<organism evidence="2 3">
    <name type="scientific">Streptacidiphilus monticola</name>
    <dbReference type="NCBI Taxonomy" id="2161674"/>
    <lineage>
        <taxon>Bacteria</taxon>
        <taxon>Bacillati</taxon>
        <taxon>Actinomycetota</taxon>
        <taxon>Actinomycetes</taxon>
        <taxon>Kitasatosporales</taxon>
        <taxon>Streptomycetaceae</taxon>
        <taxon>Streptacidiphilus</taxon>
    </lineage>
</organism>
<sequence>MPFVRAEQAETREIHGVRFTSYVRTATGSRDLAAWRGEVPALTPPTPAHVISEEEVFYVLAGRLRVSIDGEAAELAAGDAAVAPAGSALALDNPFAEPAQLWVTTRLGLSATMADGTVLFPEWAA</sequence>
<dbReference type="Gene3D" id="2.60.120.10">
    <property type="entry name" value="Jelly Rolls"/>
    <property type="match status" value="1"/>
</dbReference>
<reference evidence="3" key="1">
    <citation type="journal article" date="2019" name="Int. J. Syst. Evol. Microbiol.">
        <title>The Global Catalogue of Microorganisms (GCM) 10K type strain sequencing project: providing services to taxonomists for standard genome sequencing and annotation.</title>
        <authorList>
            <consortium name="The Broad Institute Genomics Platform"/>
            <consortium name="The Broad Institute Genome Sequencing Center for Infectious Disease"/>
            <person name="Wu L."/>
            <person name="Ma J."/>
        </authorList>
    </citation>
    <scope>NUCLEOTIDE SEQUENCE [LARGE SCALE GENOMIC DNA]</scope>
    <source>
        <strain evidence="3">JCM 4816</strain>
    </source>
</reference>